<dbReference type="EMBL" id="BAABIB010000002">
    <property type="protein sequence ID" value="GAA5150733.1"/>
    <property type="molecule type" value="Genomic_DNA"/>
</dbReference>
<evidence type="ECO:0000313" key="3">
    <source>
        <dbReference type="Proteomes" id="UP001500192"/>
    </source>
</evidence>
<name>A0ABP9PV29_9PSEU</name>
<keyword evidence="1" id="KW-1133">Transmembrane helix</keyword>
<accession>A0ABP9PV29</accession>
<dbReference type="Proteomes" id="UP001500192">
    <property type="component" value="Unassembled WGS sequence"/>
</dbReference>
<gene>
    <name evidence="2" type="ORF">GCM10023214_00520</name>
</gene>
<organism evidence="2 3">
    <name type="scientific">Amycolatopsis dongchuanensis</name>
    <dbReference type="NCBI Taxonomy" id="1070866"/>
    <lineage>
        <taxon>Bacteria</taxon>
        <taxon>Bacillati</taxon>
        <taxon>Actinomycetota</taxon>
        <taxon>Actinomycetes</taxon>
        <taxon>Pseudonocardiales</taxon>
        <taxon>Pseudonocardiaceae</taxon>
        <taxon>Amycolatopsis</taxon>
    </lineage>
</organism>
<protein>
    <submittedName>
        <fullName evidence="2">Uncharacterized protein</fullName>
    </submittedName>
</protein>
<proteinExistence type="predicted"/>
<evidence type="ECO:0000313" key="2">
    <source>
        <dbReference type="EMBL" id="GAA5150733.1"/>
    </source>
</evidence>
<keyword evidence="1" id="KW-0472">Membrane</keyword>
<keyword evidence="3" id="KW-1185">Reference proteome</keyword>
<comment type="caution">
    <text evidence="2">The sequence shown here is derived from an EMBL/GenBank/DDBJ whole genome shotgun (WGS) entry which is preliminary data.</text>
</comment>
<keyword evidence="1" id="KW-0812">Transmembrane</keyword>
<reference evidence="3" key="1">
    <citation type="journal article" date="2019" name="Int. J. Syst. Evol. Microbiol.">
        <title>The Global Catalogue of Microorganisms (GCM) 10K type strain sequencing project: providing services to taxonomists for standard genome sequencing and annotation.</title>
        <authorList>
            <consortium name="The Broad Institute Genomics Platform"/>
            <consortium name="The Broad Institute Genome Sequencing Center for Infectious Disease"/>
            <person name="Wu L."/>
            <person name="Ma J."/>
        </authorList>
    </citation>
    <scope>NUCLEOTIDE SEQUENCE [LARGE SCALE GENOMIC DNA]</scope>
    <source>
        <strain evidence="3">JCM 18054</strain>
    </source>
</reference>
<evidence type="ECO:0000256" key="1">
    <source>
        <dbReference type="SAM" id="Phobius"/>
    </source>
</evidence>
<sequence>MRHRVLTVVLIKALPRAERPHQPLRIAMNRTLSSAQRTWVTAIATTVTLLAVILLGLAG</sequence>
<feature type="transmembrane region" description="Helical" evidence="1">
    <location>
        <begin position="39"/>
        <end position="58"/>
    </location>
</feature>